<feature type="compositionally biased region" description="Acidic residues" evidence="1">
    <location>
        <begin position="365"/>
        <end position="384"/>
    </location>
</feature>
<accession>A0AA38HBG1</accession>
<name>A0AA38HBG1_9TREE</name>
<proteinExistence type="predicted"/>
<dbReference type="EMBL" id="JAKWFO010000005">
    <property type="protein sequence ID" value="KAI9636574.1"/>
    <property type="molecule type" value="Genomic_DNA"/>
</dbReference>
<dbReference type="Proteomes" id="UP001164286">
    <property type="component" value="Unassembled WGS sequence"/>
</dbReference>
<organism evidence="2 3">
    <name type="scientific">Dioszegia hungarica</name>
    <dbReference type="NCBI Taxonomy" id="4972"/>
    <lineage>
        <taxon>Eukaryota</taxon>
        <taxon>Fungi</taxon>
        <taxon>Dikarya</taxon>
        <taxon>Basidiomycota</taxon>
        <taxon>Agaricomycotina</taxon>
        <taxon>Tremellomycetes</taxon>
        <taxon>Tremellales</taxon>
        <taxon>Bulleribasidiaceae</taxon>
        <taxon>Dioszegia</taxon>
    </lineage>
</organism>
<protein>
    <recommendedName>
        <fullName evidence="4">F-box domain-containing protein</fullName>
    </recommendedName>
</protein>
<dbReference type="RefSeq" id="XP_052946351.1">
    <property type="nucleotide sequence ID" value="XM_053093330.1"/>
</dbReference>
<evidence type="ECO:0000313" key="3">
    <source>
        <dbReference type="Proteomes" id="UP001164286"/>
    </source>
</evidence>
<keyword evidence="3" id="KW-1185">Reference proteome</keyword>
<sequence>MPSDISTLPLPLSPPHPSDRLSPLAIELQERIISRLDRSSIARIARVARCLTKVATKQLWLHLELGLVQKGDERLWPLPKKNLCDDRDRLAYNYRVRGHAEMEAATKSYSARLERQMDEVINQADEGKLTSVRSFRAMTAYKTGPAFLKLLLPMAATLLSLTLVAPAVALDFINYYDGDDHINRFILLGELGSKFSKLGHLEIGPYAIDRPAYLAYLMRIAPNLTTLDITLDHQVADTLHTWASLPECATRPSAGHLNHVRQLRIAWIEDLHETIHRGSGGCILPLLQNSPELRQLHIVSVQDPMPLNMPILPDVLAALRGRRCRNLEDLQWPGVWSYDAPTREPGDEIYDRLYFSPRDAGSVAEADEGSSDDGTEEAQDESEAELLRRFPQVRMLVLKPGLPEDMHKIWPESANPEVLSLDSPAHEALHYANFNPTSPFSSSTTTQSSHILGIRPDLAHRIRDTPRLLHIHFGADEPAVHDLDLFDQLRIIEARDECTFRISSYRHGGQELLHLRLRTQWTEVSDVERGKGVPVQLADSWRTLSYTASDGSERIKLFVKGDEYKVVHLTDLDGQAVPMEGISEMREAEGISEEAWAARGVEIGAAAWAILGRWKETEPDARV</sequence>
<evidence type="ECO:0000256" key="1">
    <source>
        <dbReference type="SAM" id="MobiDB-lite"/>
    </source>
</evidence>
<evidence type="ECO:0000313" key="2">
    <source>
        <dbReference type="EMBL" id="KAI9636574.1"/>
    </source>
</evidence>
<gene>
    <name evidence="2" type="ORF">MKK02DRAFT_45279</name>
</gene>
<dbReference type="AlphaFoldDB" id="A0AA38HBG1"/>
<comment type="caution">
    <text evidence="2">The sequence shown here is derived from an EMBL/GenBank/DDBJ whole genome shotgun (WGS) entry which is preliminary data.</text>
</comment>
<feature type="region of interest" description="Disordered" evidence="1">
    <location>
        <begin position="361"/>
        <end position="385"/>
    </location>
</feature>
<dbReference type="GeneID" id="77732535"/>
<evidence type="ECO:0008006" key="4">
    <source>
        <dbReference type="Google" id="ProtNLM"/>
    </source>
</evidence>
<reference evidence="2" key="1">
    <citation type="journal article" date="2022" name="G3 (Bethesda)">
        <title>High quality genome of the basidiomycete yeast Dioszegia hungarica PDD-24b-2 isolated from cloud water.</title>
        <authorList>
            <person name="Jarrige D."/>
            <person name="Haridas S."/>
            <person name="Bleykasten-Grosshans C."/>
            <person name="Joly M."/>
            <person name="Nadalig T."/>
            <person name="Sancelme M."/>
            <person name="Vuilleumier S."/>
            <person name="Grigoriev I.V."/>
            <person name="Amato P."/>
            <person name="Bringel F."/>
        </authorList>
    </citation>
    <scope>NUCLEOTIDE SEQUENCE</scope>
    <source>
        <strain evidence="2">PDD-24b-2</strain>
    </source>
</reference>